<sequence length="184" mass="21224">MTTLIFSHVLKPRFYPTYSSATFLTSKYLKHKNLTNINFQSISHILHKPFTSQREQLKGWRKYALQFRSKPTTYIISFAVLHELTAIVPIPIIYVFLSKTNIEIPFPQQALDEGNKFINRIVIYYGYSPFENGSRKLLNFATSYAIVKALMPVRIAACVAMTPWVAEKVIGPFNSVFKRIVARK</sequence>
<evidence type="ECO:0000313" key="2">
    <source>
        <dbReference type="Proteomes" id="UP000789860"/>
    </source>
</evidence>
<reference evidence="1" key="1">
    <citation type="submission" date="2021-06" db="EMBL/GenBank/DDBJ databases">
        <authorList>
            <person name="Kallberg Y."/>
            <person name="Tangrot J."/>
            <person name="Rosling A."/>
        </authorList>
    </citation>
    <scope>NUCLEOTIDE SEQUENCE</scope>
    <source>
        <strain evidence="1">AU212A</strain>
    </source>
</reference>
<gene>
    <name evidence="1" type="ORF">SCALOS_LOCUS2755</name>
</gene>
<name>A0ACA9KRR1_9GLOM</name>
<protein>
    <submittedName>
        <fullName evidence="1">8724_t:CDS:1</fullName>
    </submittedName>
</protein>
<comment type="caution">
    <text evidence="1">The sequence shown here is derived from an EMBL/GenBank/DDBJ whole genome shotgun (WGS) entry which is preliminary data.</text>
</comment>
<evidence type="ECO:0000313" key="1">
    <source>
        <dbReference type="EMBL" id="CAG8489189.1"/>
    </source>
</evidence>
<organism evidence="1 2">
    <name type="scientific">Scutellospora calospora</name>
    <dbReference type="NCBI Taxonomy" id="85575"/>
    <lineage>
        <taxon>Eukaryota</taxon>
        <taxon>Fungi</taxon>
        <taxon>Fungi incertae sedis</taxon>
        <taxon>Mucoromycota</taxon>
        <taxon>Glomeromycotina</taxon>
        <taxon>Glomeromycetes</taxon>
        <taxon>Diversisporales</taxon>
        <taxon>Gigasporaceae</taxon>
        <taxon>Scutellospora</taxon>
    </lineage>
</organism>
<keyword evidence="2" id="KW-1185">Reference proteome</keyword>
<dbReference type="EMBL" id="CAJVPM010002602">
    <property type="protein sequence ID" value="CAG8489189.1"/>
    <property type="molecule type" value="Genomic_DNA"/>
</dbReference>
<accession>A0ACA9KRR1</accession>
<proteinExistence type="predicted"/>
<dbReference type="Proteomes" id="UP000789860">
    <property type="component" value="Unassembled WGS sequence"/>
</dbReference>